<keyword evidence="8" id="KW-1185">Reference proteome</keyword>
<dbReference type="Gene3D" id="1.20.1090.10">
    <property type="entry name" value="Dehydroquinate synthase-like - alpha domain"/>
    <property type="match status" value="1"/>
</dbReference>
<evidence type="ECO:0000256" key="5">
    <source>
        <dbReference type="PIRSR" id="PIRSR000112-3"/>
    </source>
</evidence>
<keyword evidence="4" id="KW-0862">Zinc</keyword>
<dbReference type="Proteomes" id="UP000293142">
    <property type="component" value="Unassembled WGS sequence"/>
</dbReference>
<keyword evidence="5" id="KW-0520">NAD</keyword>
<dbReference type="GO" id="GO:0016614">
    <property type="term" value="F:oxidoreductase activity, acting on CH-OH group of donors"/>
    <property type="evidence" value="ECO:0007669"/>
    <property type="project" value="InterPro"/>
</dbReference>
<accession>A0A4Q9DHQ5</accession>
<dbReference type="RefSeq" id="WP_131017468.1">
    <property type="nucleotide sequence ID" value="NZ_SIRE01000028.1"/>
</dbReference>
<dbReference type="SUPFAM" id="SSF56796">
    <property type="entry name" value="Dehydroquinate synthase-like"/>
    <property type="match status" value="1"/>
</dbReference>
<dbReference type="PIRSF" id="PIRSF000112">
    <property type="entry name" value="Glycerol_dehydrogenase"/>
    <property type="match status" value="1"/>
</dbReference>
<dbReference type="Gene3D" id="3.40.50.1970">
    <property type="match status" value="1"/>
</dbReference>
<reference evidence="7 8" key="1">
    <citation type="submission" date="2019-02" db="EMBL/GenBank/DDBJ databases">
        <title>Paenibacillus sp. nov., isolated from surface-sterilized tissue of Thalictrum simplex L.</title>
        <authorList>
            <person name="Tuo L."/>
        </authorList>
    </citation>
    <scope>NUCLEOTIDE SEQUENCE [LARGE SCALE GENOMIC DNA]</scope>
    <source>
        <strain evidence="7 8">N2SHLJ1</strain>
    </source>
</reference>
<feature type="binding site" evidence="5">
    <location>
        <position position="126"/>
    </location>
    <ligand>
        <name>NAD(+)</name>
        <dbReference type="ChEBI" id="CHEBI:57540"/>
    </ligand>
</feature>
<dbReference type="OrthoDB" id="5198708at2"/>
<name>A0A4Q9DHQ5_9BACL</name>
<evidence type="ECO:0000256" key="1">
    <source>
        <dbReference type="ARBA" id="ARBA00007358"/>
    </source>
</evidence>
<feature type="binding site" evidence="5">
    <location>
        <begin position="115"/>
        <end position="118"/>
    </location>
    <ligand>
        <name>NAD(+)</name>
        <dbReference type="ChEBI" id="CHEBI:57540"/>
    </ligand>
</feature>
<protein>
    <submittedName>
        <fullName evidence="7">Iron-containing alcohol dehydrogenase family protein</fullName>
    </submittedName>
</protein>
<dbReference type="PANTHER" id="PTHR43616:SF3">
    <property type="entry name" value="HYDROXYCARBOXYLATE DEHYDROGENASE A"/>
    <property type="match status" value="1"/>
</dbReference>
<feature type="binding site" evidence="5">
    <location>
        <position position="130"/>
    </location>
    <ligand>
        <name>NAD(+)</name>
        <dbReference type="ChEBI" id="CHEBI:57540"/>
    </ligand>
</feature>
<evidence type="ECO:0000256" key="3">
    <source>
        <dbReference type="ARBA" id="ARBA00023002"/>
    </source>
</evidence>
<comment type="cofactor">
    <cofactor evidence="4">
        <name>Zn(2+)</name>
        <dbReference type="ChEBI" id="CHEBI:29105"/>
    </cofactor>
    <text evidence="4">Binds 1 zinc ion per subunit.</text>
</comment>
<dbReference type="InterPro" id="IPR001670">
    <property type="entry name" value="ADH_Fe/GldA"/>
</dbReference>
<evidence type="ECO:0000313" key="8">
    <source>
        <dbReference type="Proteomes" id="UP000293142"/>
    </source>
</evidence>
<keyword evidence="3" id="KW-0560">Oxidoreductase</keyword>
<gene>
    <name evidence="7" type="ORF">EYB31_31410</name>
</gene>
<dbReference type="CDD" id="cd08550">
    <property type="entry name" value="GlyDH-like"/>
    <property type="match status" value="1"/>
</dbReference>
<proteinExistence type="inferred from homology"/>
<dbReference type="PROSITE" id="PS00913">
    <property type="entry name" value="ADH_IRON_1"/>
    <property type="match status" value="1"/>
</dbReference>
<dbReference type="PANTHER" id="PTHR43616">
    <property type="entry name" value="GLYCEROL DEHYDROGENASE"/>
    <property type="match status" value="1"/>
</dbReference>
<evidence type="ECO:0000256" key="4">
    <source>
        <dbReference type="PIRSR" id="PIRSR000112-1"/>
    </source>
</evidence>
<dbReference type="InterPro" id="IPR016205">
    <property type="entry name" value="Glycerol_DH"/>
</dbReference>
<dbReference type="Pfam" id="PF00465">
    <property type="entry name" value="Fe-ADH"/>
    <property type="match status" value="1"/>
</dbReference>
<feature type="binding site" evidence="4">
    <location>
        <position position="170"/>
    </location>
    <ligand>
        <name>glycerol</name>
        <dbReference type="ChEBI" id="CHEBI:17754"/>
    </ligand>
</feature>
<sequence>MIISMAYPTMYIHEKDILRSAAEHLRKFGSRLFIVSGRTAWQHAGNALTESLQAENLPYELIMFGGTCTYAEADRIRSLIPEGTDLLVAVGGGQCMDTVKLAGIRAGLPVATIPTLASTCASTTPLSIMYDEHHRFVKGEYFHSCPILTLVDTLILANAPYRYLAAGIGDTLAKWYEANPMNEGKTLNPRTRLGLSIAGLARDMLLEYGEQAIEENKRAEAGEAIKNIVDVNILYAGLVGGIGHYTCRGSGAHSFHNGMTHLSGINRTYHGELVAFGILCQLMLEQKQDEVARLLPFYRKVGLPSTMAELRIESLTDASLRESARLTCDPIQEIHYLPLVVNEDTVYAAIVAADQYGREH</sequence>
<dbReference type="InterPro" id="IPR018211">
    <property type="entry name" value="ADH_Fe_CS"/>
</dbReference>
<dbReference type="GO" id="GO:0046872">
    <property type="term" value="F:metal ion binding"/>
    <property type="evidence" value="ECO:0007669"/>
    <property type="project" value="UniProtKB-KW"/>
</dbReference>
<comment type="caution">
    <text evidence="7">The sequence shown here is derived from an EMBL/GenBank/DDBJ whole genome shotgun (WGS) entry which is preliminary data.</text>
</comment>
<feature type="binding site" evidence="5">
    <location>
        <position position="124"/>
    </location>
    <ligand>
        <name>NAD(+)</name>
        <dbReference type="ChEBI" id="CHEBI:57540"/>
    </ligand>
</feature>
<evidence type="ECO:0000256" key="2">
    <source>
        <dbReference type="ARBA" id="ARBA00022723"/>
    </source>
</evidence>
<feature type="binding site" evidence="4">
    <location>
        <position position="253"/>
    </location>
    <ligand>
        <name>glycerol</name>
        <dbReference type="ChEBI" id="CHEBI:17754"/>
    </ligand>
</feature>
<keyword evidence="2 4" id="KW-0479">Metal-binding</keyword>
<feature type="binding site" evidence="4">
    <location>
        <position position="270"/>
    </location>
    <ligand>
        <name>glycerol</name>
        <dbReference type="ChEBI" id="CHEBI:17754"/>
    </ligand>
</feature>
<dbReference type="EMBL" id="SIRE01000028">
    <property type="protein sequence ID" value="TBL71053.1"/>
    <property type="molecule type" value="Genomic_DNA"/>
</dbReference>
<comment type="similarity">
    <text evidence="1">Belongs to the iron-containing alcohol dehydrogenase family.</text>
</comment>
<feature type="binding site" evidence="5">
    <location>
        <begin position="93"/>
        <end position="97"/>
    </location>
    <ligand>
        <name>NAD(+)</name>
        <dbReference type="ChEBI" id="CHEBI:57540"/>
    </ligand>
</feature>
<evidence type="ECO:0000313" key="7">
    <source>
        <dbReference type="EMBL" id="TBL71053.1"/>
    </source>
</evidence>
<dbReference type="AlphaFoldDB" id="A0A4Q9DHQ5"/>
<evidence type="ECO:0000259" key="6">
    <source>
        <dbReference type="Pfam" id="PF00465"/>
    </source>
</evidence>
<feature type="domain" description="Alcohol dehydrogenase iron-type/glycerol dehydrogenase GldA" evidence="6">
    <location>
        <begin position="8"/>
        <end position="153"/>
    </location>
</feature>
<organism evidence="7 8">
    <name type="scientific">Paenibacillus thalictri</name>
    <dbReference type="NCBI Taxonomy" id="2527873"/>
    <lineage>
        <taxon>Bacteria</taxon>
        <taxon>Bacillati</taxon>
        <taxon>Bacillota</taxon>
        <taxon>Bacilli</taxon>
        <taxon>Bacillales</taxon>
        <taxon>Paenibacillaceae</taxon>
        <taxon>Paenibacillus</taxon>
    </lineage>
</organism>